<dbReference type="Pfam" id="PF00593">
    <property type="entry name" value="TonB_dep_Rec_b-barrel"/>
    <property type="match status" value="1"/>
</dbReference>
<dbReference type="SUPFAM" id="SSF56935">
    <property type="entry name" value="Porins"/>
    <property type="match status" value="1"/>
</dbReference>
<evidence type="ECO:0000256" key="3">
    <source>
        <dbReference type="ARBA" id="ARBA00022452"/>
    </source>
</evidence>
<sequence>MYLFKIRVLCAAVAATCVPYTYGQDAHTSAEMEEVIVTMSLQRIYAETALPVNVLSGEALRENAASTLGETLKELVGVRSASFGTGVGLPIIRGQSGNRVQVLQGGVSNMDASAISPDHANSVEAVLAERIEVIRGPATLLYGNGAIGGVVNVIDNRIPTSVPQAPTGLLETRNDSASDQQTTVLKLEAGAGDFAFHLDGTYRESNNTTINGFAINPDTVDVSDEEALEQLLASKGQIDNSQTRAHANTSGFSWHFDGGYIGASVAQSRSNYGLPAAAHAHHEGEEPVAHDEDEQVHEAESGIRIAMRQDRYDFEGLRELDGFFTQVQGKVSVVDYQHAEIEGDGAIGTVYTNEGSEGRFTLTHRPIGNLTGVTGMQVGSKTFSAIGEEAYIATTDIKSLGLFSVQSLDVGDLTYEFGLRAEQQRLEQAGSACDDSTNSFSGSASTLWRVRDDTNLMISLAHSQRAASVEERFSNISNDTCGEPEPEALIAHAATQRFEIGDPTVDKEQSTNIEIGVRRHMGAVTGNVNVFYNDIKDYLYMRDTGDFIGDVAVARMTQDGAVFTGIEAEFTFPVSQGPHHFTELSFNGDFVRARLDSNGNVPRIPPFRYGAEVVHTHSDWRYKLRVTQVGKQSDVAVNETTTKGYTLLNASVDYHANVLGSDLTLFGKANNLLDKEVRNHASVLKDVAPETGRNIVLGLRLEF</sequence>
<evidence type="ECO:0000256" key="5">
    <source>
        <dbReference type="ARBA" id="ARBA00023077"/>
    </source>
</evidence>
<dbReference type="Gene3D" id="2.40.170.20">
    <property type="entry name" value="TonB-dependent receptor, beta-barrel domain"/>
    <property type="match status" value="1"/>
</dbReference>
<evidence type="ECO:0000256" key="8">
    <source>
        <dbReference type="PROSITE-ProRule" id="PRU01360"/>
    </source>
</evidence>
<comment type="subcellular location">
    <subcellularLocation>
        <location evidence="1 8">Cell outer membrane</location>
        <topology evidence="1 8">Multi-pass membrane protein</topology>
    </subcellularLocation>
</comment>
<dbReference type="PROSITE" id="PS52016">
    <property type="entry name" value="TONB_DEPENDENT_REC_3"/>
    <property type="match status" value="1"/>
</dbReference>
<evidence type="ECO:0000313" key="14">
    <source>
        <dbReference type="Proteomes" id="UP000754644"/>
    </source>
</evidence>
<dbReference type="GO" id="GO:0044718">
    <property type="term" value="P:siderophore transmembrane transport"/>
    <property type="evidence" value="ECO:0007669"/>
    <property type="project" value="TreeGrafter"/>
</dbReference>
<evidence type="ECO:0000256" key="4">
    <source>
        <dbReference type="ARBA" id="ARBA00022692"/>
    </source>
</evidence>
<dbReference type="InterPro" id="IPR037066">
    <property type="entry name" value="Plug_dom_sf"/>
</dbReference>
<feature type="region of interest" description="Disordered" evidence="10">
    <location>
        <begin position="276"/>
        <end position="298"/>
    </location>
</feature>
<evidence type="ECO:0000256" key="1">
    <source>
        <dbReference type="ARBA" id="ARBA00004571"/>
    </source>
</evidence>
<feature type="domain" description="TonB-dependent receptor-like beta-barrel" evidence="11">
    <location>
        <begin position="199"/>
        <end position="672"/>
    </location>
</feature>
<dbReference type="InterPro" id="IPR012910">
    <property type="entry name" value="Plug_dom"/>
</dbReference>
<keyword evidence="5 9" id="KW-0798">TonB box</keyword>
<keyword evidence="7 8" id="KW-0998">Cell outer membrane</keyword>
<dbReference type="Gene3D" id="2.170.130.10">
    <property type="entry name" value="TonB-dependent receptor, plug domain"/>
    <property type="match status" value="1"/>
</dbReference>
<evidence type="ECO:0000256" key="7">
    <source>
        <dbReference type="ARBA" id="ARBA00023237"/>
    </source>
</evidence>
<keyword evidence="6 8" id="KW-0472">Membrane</keyword>
<dbReference type="InterPro" id="IPR039426">
    <property type="entry name" value="TonB-dep_rcpt-like"/>
</dbReference>
<gene>
    <name evidence="13" type="ORF">HQ497_02425</name>
</gene>
<evidence type="ECO:0000259" key="12">
    <source>
        <dbReference type="Pfam" id="PF07715"/>
    </source>
</evidence>
<evidence type="ECO:0000256" key="10">
    <source>
        <dbReference type="SAM" id="MobiDB-lite"/>
    </source>
</evidence>
<organism evidence="13 14">
    <name type="scientific">SAR86 cluster bacterium</name>
    <dbReference type="NCBI Taxonomy" id="2030880"/>
    <lineage>
        <taxon>Bacteria</taxon>
        <taxon>Pseudomonadati</taxon>
        <taxon>Pseudomonadota</taxon>
        <taxon>Gammaproteobacteria</taxon>
        <taxon>SAR86 cluster</taxon>
    </lineage>
</organism>
<evidence type="ECO:0000259" key="11">
    <source>
        <dbReference type="Pfam" id="PF00593"/>
    </source>
</evidence>
<dbReference type="GO" id="GO:0015344">
    <property type="term" value="F:siderophore uptake transmembrane transporter activity"/>
    <property type="evidence" value="ECO:0007669"/>
    <property type="project" value="TreeGrafter"/>
</dbReference>
<reference evidence="13" key="1">
    <citation type="submission" date="2020-05" db="EMBL/GenBank/DDBJ databases">
        <title>Sulfur intermediates as new biogeochemical hubs in an aquatic model microbial ecosystem.</title>
        <authorList>
            <person name="Vigneron A."/>
        </authorList>
    </citation>
    <scope>NUCLEOTIDE SEQUENCE</scope>
    <source>
        <strain evidence="13">Bin.250</strain>
    </source>
</reference>
<comment type="caution">
    <text evidence="13">The sequence shown here is derived from an EMBL/GenBank/DDBJ whole genome shotgun (WGS) entry which is preliminary data.</text>
</comment>
<protein>
    <submittedName>
        <fullName evidence="13">TonB-dependent receptor</fullName>
    </submittedName>
</protein>
<evidence type="ECO:0000313" key="13">
    <source>
        <dbReference type="EMBL" id="NQV64196.1"/>
    </source>
</evidence>
<dbReference type="EMBL" id="JABMOJ010000083">
    <property type="protein sequence ID" value="NQV64196.1"/>
    <property type="molecule type" value="Genomic_DNA"/>
</dbReference>
<dbReference type="InterPro" id="IPR036942">
    <property type="entry name" value="Beta-barrel_TonB_sf"/>
</dbReference>
<evidence type="ECO:0000256" key="9">
    <source>
        <dbReference type="RuleBase" id="RU003357"/>
    </source>
</evidence>
<dbReference type="InterPro" id="IPR000531">
    <property type="entry name" value="Beta-barrel_TonB"/>
</dbReference>
<feature type="compositionally biased region" description="Basic and acidic residues" evidence="10">
    <location>
        <begin position="280"/>
        <end position="298"/>
    </location>
</feature>
<name>A0A972VV37_9GAMM</name>
<dbReference type="PANTHER" id="PTHR30069:SF40">
    <property type="entry name" value="TONB-DEPENDENT RECEPTOR NMB0964-RELATED"/>
    <property type="match status" value="1"/>
</dbReference>
<dbReference type="Pfam" id="PF07715">
    <property type="entry name" value="Plug"/>
    <property type="match status" value="1"/>
</dbReference>
<evidence type="ECO:0000256" key="2">
    <source>
        <dbReference type="ARBA" id="ARBA00022448"/>
    </source>
</evidence>
<dbReference type="PANTHER" id="PTHR30069">
    <property type="entry name" value="TONB-DEPENDENT OUTER MEMBRANE RECEPTOR"/>
    <property type="match status" value="1"/>
</dbReference>
<dbReference type="AlphaFoldDB" id="A0A972VV37"/>
<keyword evidence="2 8" id="KW-0813">Transport</keyword>
<keyword evidence="13" id="KW-0675">Receptor</keyword>
<dbReference type="GO" id="GO:0009279">
    <property type="term" value="C:cell outer membrane"/>
    <property type="evidence" value="ECO:0007669"/>
    <property type="project" value="UniProtKB-SubCell"/>
</dbReference>
<keyword evidence="4 8" id="KW-0812">Transmembrane</keyword>
<proteinExistence type="inferred from homology"/>
<evidence type="ECO:0000256" key="6">
    <source>
        <dbReference type="ARBA" id="ARBA00023136"/>
    </source>
</evidence>
<keyword evidence="3 8" id="KW-1134">Transmembrane beta strand</keyword>
<accession>A0A972VV37</accession>
<dbReference type="Proteomes" id="UP000754644">
    <property type="component" value="Unassembled WGS sequence"/>
</dbReference>
<feature type="domain" description="TonB-dependent receptor plug" evidence="12">
    <location>
        <begin position="47"/>
        <end position="150"/>
    </location>
</feature>
<comment type="similarity">
    <text evidence="8 9">Belongs to the TonB-dependent receptor family.</text>
</comment>